<dbReference type="EMBL" id="RGOB01000012">
    <property type="protein sequence ID" value="NCU52862.1"/>
    <property type="molecule type" value="Genomic_DNA"/>
</dbReference>
<dbReference type="PANTHER" id="PTHR30545:SF2">
    <property type="entry name" value="SUGAR FERMENTATION STIMULATION PROTEIN A"/>
    <property type="match status" value="1"/>
</dbReference>
<dbReference type="InterPro" id="IPR005224">
    <property type="entry name" value="SfsA"/>
</dbReference>
<feature type="domain" description="Sugar fermentation stimulation protein C-terminal" evidence="2">
    <location>
        <begin position="82"/>
        <end position="219"/>
    </location>
</feature>
<name>A0A966LXJ2_9PROT</name>
<dbReference type="Proteomes" id="UP000747791">
    <property type="component" value="Unassembled WGS sequence"/>
</dbReference>
<organism evidence="4 5">
    <name type="scientific">Candidatus Fonsibacter lacus</name>
    <dbReference type="NCBI Taxonomy" id="2576439"/>
    <lineage>
        <taxon>Bacteria</taxon>
        <taxon>Pseudomonadati</taxon>
        <taxon>Pseudomonadota</taxon>
        <taxon>Alphaproteobacteria</taxon>
        <taxon>Candidatus Pelagibacterales</taxon>
        <taxon>Candidatus Pelagibacterales incertae sedis</taxon>
        <taxon>Candidatus Fonsibacter</taxon>
    </lineage>
</organism>
<protein>
    <recommendedName>
        <fullName evidence="1">Sugar fermentation stimulation protein homolog</fullName>
    </recommendedName>
</protein>
<dbReference type="Gene3D" id="3.40.1350.60">
    <property type="match status" value="1"/>
</dbReference>
<sequence length="232" mass="27666">MKFDSPLIKTKFIKRYKRFFVDVLLNKEILTIHCPNSGSMMGLLNEGEYAWISESKNSERKLKYTLEILEHNKQKVGVNTHLTNRIIEEALINKKIKELEKFNQIQREVKFNDNTRFDFLVSNKKEQAFVEVKNVTLKREKNFAEFPDAPTLRGQKHLMELIKAKKKDHHAYLIFLIQREDCDFFKISKDIDEKYYENFMQAKKKGVNFLCYSSKVTDKEIILNKKIEIKFQ</sequence>
<evidence type="ECO:0000256" key="1">
    <source>
        <dbReference type="HAMAP-Rule" id="MF_00095"/>
    </source>
</evidence>
<dbReference type="GO" id="GO:0003677">
    <property type="term" value="F:DNA binding"/>
    <property type="evidence" value="ECO:0007669"/>
    <property type="project" value="InterPro"/>
</dbReference>
<dbReference type="PANTHER" id="PTHR30545">
    <property type="entry name" value="SUGAR FERMENTATION STIMULATION PROTEIN A"/>
    <property type="match status" value="1"/>
</dbReference>
<dbReference type="InterPro" id="IPR041465">
    <property type="entry name" value="SfsA_N"/>
</dbReference>
<proteinExistence type="inferred from homology"/>
<comment type="caution">
    <text evidence="4">The sequence shown here is derived from an EMBL/GenBank/DDBJ whole genome shotgun (WGS) entry which is preliminary data.</text>
</comment>
<dbReference type="NCBIfam" id="TIGR00230">
    <property type="entry name" value="sfsA"/>
    <property type="match status" value="1"/>
</dbReference>
<evidence type="ECO:0000259" key="3">
    <source>
        <dbReference type="Pfam" id="PF17746"/>
    </source>
</evidence>
<dbReference type="InterPro" id="IPR040452">
    <property type="entry name" value="SfsA_C"/>
</dbReference>
<reference evidence="4" key="1">
    <citation type="submission" date="2018-10" db="EMBL/GenBank/DDBJ databases">
        <title>Iterative Subtractive Binning of Freshwater Chronoseries Metagenomes Recovers Nearly Complete Genomes from over Four Hundred Novel Species.</title>
        <authorList>
            <person name="Rodriguez-R L.M."/>
            <person name="Tsementzi D."/>
            <person name="Luo C."/>
            <person name="Konstantinidis K.T."/>
        </authorList>
    </citation>
    <scope>NUCLEOTIDE SEQUENCE</scope>
    <source>
        <strain evidence="4">WB8_2A_004</strain>
    </source>
</reference>
<dbReference type="AlphaFoldDB" id="A0A966LXJ2"/>
<dbReference type="Gene3D" id="2.40.50.580">
    <property type="match status" value="1"/>
</dbReference>
<dbReference type="CDD" id="cd22359">
    <property type="entry name" value="SfsA-like_bacterial"/>
    <property type="match status" value="1"/>
</dbReference>
<evidence type="ECO:0000313" key="4">
    <source>
        <dbReference type="EMBL" id="NCU52862.1"/>
    </source>
</evidence>
<dbReference type="Pfam" id="PF17746">
    <property type="entry name" value="SfsA_N"/>
    <property type="match status" value="1"/>
</dbReference>
<evidence type="ECO:0000313" key="5">
    <source>
        <dbReference type="Proteomes" id="UP000747791"/>
    </source>
</evidence>
<accession>A0A966LXJ2</accession>
<comment type="similarity">
    <text evidence="1">Belongs to the SfsA family.</text>
</comment>
<dbReference type="HAMAP" id="MF_00095">
    <property type="entry name" value="SfsA"/>
    <property type="match status" value="1"/>
</dbReference>
<gene>
    <name evidence="1 4" type="primary">sfsA</name>
    <name evidence="4" type="ORF">EBX74_00925</name>
</gene>
<dbReference type="Pfam" id="PF03749">
    <property type="entry name" value="SfsA"/>
    <property type="match status" value="1"/>
</dbReference>
<evidence type="ECO:0000259" key="2">
    <source>
        <dbReference type="Pfam" id="PF03749"/>
    </source>
</evidence>
<feature type="domain" description="SfsA N-terminal OB" evidence="3">
    <location>
        <begin position="13"/>
        <end position="78"/>
    </location>
</feature>